<dbReference type="Proteomes" id="UP000298030">
    <property type="component" value="Unassembled WGS sequence"/>
</dbReference>
<feature type="region of interest" description="Disordered" evidence="1">
    <location>
        <begin position="2383"/>
        <end position="2423"/>
    </location>
</feature>
<reference evidence="5 6" key="1">
    <citation type="journal article" date="2019" name="Nat. Ecol. Evol.">
        <title>Megaphylogeny resolves global patterns of mushroom evolution.</title>
        <authorList>
            <person name="Varga T."/>
            <person name="Krizsan K."/>
            <person name="Foldi C."/>
            <person name="Dima B."/>
            <person name="Sanchez-Garcia M."/>
            <person name="Sanchez-Ramirez S."/>
            <person name="Szollosi G.J."/>
            <person name="Szarkandi J.G."/>
            <person name="Papp V."/>
            <person name="Albert L."/>
            <person name="Andreopoulos W."/>
            <person name="Angelini C."/>
            <person name="Antonin V."/>
            <person name="Barry K.W."/>
            <person name="Bougher N.L."/>
            <person name="Buchanan P."/>
            <person name="Buyck B."/>
            <person name="Bense V."/>
            <person name="Catcheside P."/>
            <person name="Chovatia M."/>
            <person name="Cooper J."/>
            <person name="Damon W."/>
            <person name="Desjardin D."/>
            <person name="Finy P."/>
            <person name="Geml J."/>
            <person name="Haridas S."/>
            <person name="Hughes K."/>
            <person name="Justo A."/>
            <person name="Karasinski D."/>
            <person name="Kautmanova I."/>
            <person name="Kiss B."/>
            <person name="Kocsube S."/>
            <person name="Kotiranta H."/>
            <person name="LaButti K.M."/>
            <person name="Lechner B.E."/>
            <person name="Liimatainen K."/>
            <person name="Lipzen A."/>
            <person name="Lukacs Z."/>
            <person name="Mihaltcheva S."/>
            <person name="Morgado L.N."/>
            <person name="Niskanen T."/>
            <person name="Noordeloos M.E."/>
            <person name="Ohm R.A."/>
            <person name="Ortiz-Santana B."/>
            <person name="Ovrebo C."/>
            <person name="Racz N."/>
            <person name="Riley R."/>
            <person name="Savchenko A."/>
            <person name="Shiryaev A."/>
            <person name="Soop K."/>
            <person name="Spirin V."/>
            <person name="Szebenyi C."/>
            <person name="Tomsovsky M."/>
            <person name="Tulloss R.E."/>
            <person name="Uehling J."/>
            <person name="Grigoriev I.V."/>
            <person name="Vagvolgyi C."/>
            <person name="Papp T."/>
            <person name="Martin F.M."/>
            <person name="Miettinen O."/>
            <person name="Hibbett D.S."/>
            <person name="Nagy L.G."/>
        </authorList>
    </citation>
    <scope>NUCLEOTIDE SEQUENCE [LARGE SCALE GENOMIC DNA]</scope>
    <source>
        <strain evidence="5 6">FP101781</strain>
    </source>
</reference>
<evidence type="ECO:0000259" key="4">
    <source>
        <dbReference type="Pfam" id="PF14228"/>
    </source>
</evidence>
<dbReference type="GO" id="GO:0000902">
    <property type="term" value="P:cell morphogenesis"/>
    <property type="evidence" value="ECO:0007669"/>
    <property type="project" value="InterPro"/>
</dbReference>
<feature type="domain" description="Cell morphogenesis central region" evidence="4">
    <location>
        <begin position="1246"/>
        <end position="1348"/>
    </location>
</feature>
<dbReference type="SUPFAM" id="SSF48371">
    <property type="entry name" value="ARM repeat"/>
    <property type="match status" value="1"/>
</dbReference>
<dbReference type="InterPro" id="IPR039867">
    <property type="entry name" value="Furry/Tao3/Mor2"/>
</dbReference>
<dbReference type="InterPro" id="IPR025481">
    <property type="entry name" value="Cell_Morphogen_C"/>
</dbReference>
<dbReference type="Pfam" id="PF14225">
    <property type="entry name" value="MOR2-PAG1_C"/>
    <property type="match status" value="1"/>
</dbReference>
<evidence type="ECO:0008006" key="7">
    <source>
        <dbReference type="Google" id="ProtNLM"/>
    </source>
</evidence>
<feature type="compositionally biased region" description="Polar residues" evidence="1">
    <location>
        <begin position="37"/>
        <end position="82"/>
    </location>
</feature>
<comment type="caution">
    <text evidence="5">The sequence shown here is derived from an EMBL/GenBank/DDBJ whole genome shotgun (WGS) entry which is preliminary data.</text>
</comment>
<proteinExistence type="predicted"/>
<feature type="compositionally biased region" description="Polar residues" evidence="1">
    <location>
        <begin position="191"/>
        <end position="204"/>
    </location>
</feature>
<evidence type="ECO:0000313" key="5">
    <source>
        <dbReference type="EMBL" id="TEB31797.1"/>
    </source>
</evidence>
<dbReference type="GO" id="GO:0030427">
    <property type="term" value="C:site of polarized growth"/>
    <property type="evidence" value="ECO:0007669"/>
    <property type="project" value="TreeGrafter"/>
</dbReference>
<dbReference type="Pfam" id="PF14228">
    <property type="entry name" value="MOR2-PAG1_mid"/>
    <property type="match status" value="3"/>
</dbReference>
<feature type="compositionally biased region" description="Polar residues" evidence="1">
    <location>
        <begin position="89"/>
        <end position="101"/>
    </location>
</feature>
<feature type="domain" description="Cell morphogenesis central region" evidence="4">
    <location>
        <begin position="1754"/>
        <end position="1941"/>
    </location>
</feature>
<feature type="compositionally biased region" description="Acidic residues" evidence="1">
    <location>
        <begin position="2383"/>
        <end position="2398"/>
    </location>
</feature>
<dbReference type="InterPro" id="IPR029473">
    <property type="entry name" value="MOR2-PAG1_mid"/>
</dbReference>
<organism evidence="5 6">
    <name type="scientific">Coprinellus micaceus</name>
    <name type="common">Glistening ink-cap mushroom</name>
    <name type="synonym">Coprinus micaceus</name>
    <dbReference type="NCBI Taxonomy" id="71717"/>
    <lineage>
        <taxon>Eukaryota</taxon>
        <taxon>Fungi</taxon>
        <taxon>Dikarya</taxon>
        <taxon>Basidiomycota</taxon>
        <taxon>Agaricomycotina</taxon>
        <taxon>Agaricomycetes</taxon>
        <taxon>Agaricomycetidae</taxon>
        <taxon>Agaricales</taxon>
        <taxon>Agaricineae</taxon>
        <taxon>Psathyrellaceae</taxon>
        <taxon>Coprinellus</taxon>
    </lineage>
</organism>
<evidence type="ECO:0000313" key="6">
    <source>
        <dbReference type="Proteomes" id="UP000298030"/>
    </source>
</evidence>
<feature type="domain" description="Cell morphogenesis protein N-terminal" evidence="2">
    <location>
        <begin position="352"/>
        <end position="908"/>
    </location>
</feature>
<dbReference type="PANTHER" id="PTHR12295">
    <property type="entry name" value="FURRY-RELATED"/>
    <property type="match status" value="1"/>
</dbReference>
<sequence length="2423" mass="270877">MSEGIQITIPDFDDDDVRSAPIPFGRPGFGFGGFGNDSPSAPSITTPSGAFGQQSFFHHSRGDSSASVDSTHSATTRFTTKPSAPFGHASQSSIAAPSTGFTKKPSFASIRNAFKSGKSSTSNEPPPVPQLDQAYPVLKNPFNRSTSSLNHQYAPSPTPRPGGITQRPSTSGSADISTPRFGRSKSKSHITAKSQHSHTGSIFNMSDAGSDYGNGYFSPPPVPRVPGAFRSETPPQSDFEDDKVVMDPKTPSDYALHAIFIRFASQAEGKIDSYLRQPLEPELPFERSMGHGADSKFDETLNSLAIIAQKKAKPVIDSVMRWRRTQNDSVGSEIMAFHGINPNSHSSTTLNERKSMASIYIMCRALVAILQNITKDALGDHFGYSIEETFFEQFRRPDPRHQSSVNHRSNTELYASLLGQLARVRFITVTDRFLAELAPVTSGNIIKDQDGKYENLVKGMKHIQIKVWPPEAFEEGAEFMESISKTYINAHGLRLKVAFAELLVSLLHPIGKTAQAETNIPQWATAIEAVYPKTREMMSKPRYWQVAFPLAITTLCVGPQTYFIKHWQGCFDSMTPKLKDKPSRLFVLNGMIRLVWTYLYRCQETPSTTMGKLETMLKPFLPPNKLVVSPAEDTVEFLTYMSHFILSRHFEYGKEFCLELMQEPNIAALQKSGNISSVLAPDRTAIAVNAILLTLNMLEREVPTPSWPSSSDFNSPVPKDDYPTSSAYLPASLTARAGIKDLLDHVGSALVAISNVCSSAIGNMTVFDEQWSIARLNVGYEERENFTIRRHHAGTTVAFPNSALPYISLLQTCFHSWPRCLHSSILVADAVDLLLRGVVHVDPALSETANAALKRFMEDSTNALTVVARFTSFLFSPQRITQDVSGTKLHVEAGFLVNLWVEIVETWLRKVMEMTGERFEEEKDIVLSKCDDIEAAGLFLLSHEMPNAHSAGIRVVRLLGLLSTHINSTINATVNPGHLFFVNQLHGTGEDMSFLTGFDNILDRSQLTRLEQWRQIKKDGLLLRIADSNSDKDPQLWRYIFPSFLKTCMEQADTALGSFREIIIAAVSKYHPVISHLAGLSSRVPAGLATTPRVAGEGSRAHRDNRHLVDQWHMWVKILCSTAVLPDSSRPPFTPLGRDHSRAPSDINFERERLSTSRGLFRYLTPFLDSEHTSFRDAAVQCISAFPANTYPQLLEDLNLLAGRQFYDDPRSKSATPHMMMADDPRFRSGSTSGGTINALQLERTRRQERLHSAVARIYCLTAHYLQHPRLNGRQAALAHVLKFVRNTQTFLTSPESRENPSLQRLRRYFCGTVERLFDGLDTLKGSERFIPKHTHLSLYRLCEEWCQVGPQSENARRRMEITTRTTGAAAEGQDEANEAIERFKTEASMLSYAAVGALTSLCQRAFFPSEVAQATQQTGSPTERQAPELMRPLTALQVLDRLAAILGSPHKGSQAKAKKGLKSLLTFSKMDPELPVETLRRAAVVSSKSDPTNERVFEVISEIICQENHHFTFEQTICLGLTSLRHPSVKIRTLAFRMLEAIHQQHSGLLAMSTFEAAISSQASGTYIHAHRQISDFLAGEHPQQAMKILIQLGYWLPSLPPETADTNTILLLLQSLEFWIPNINLMTDDRTQHSNEGLDCLYHMMSMSLRYGSSHAEQILILWAKLVESPHQSNGHATVRFLLEQSHKVGNTIYVACAANIVSCLCQTSEGREIFTELCSVIEPVRMLPVIDHKLAFPEAEDMELWADLDALFAEQPRLTLGSAQFAWLFLTDVSLQRQWEMQAQLPVLLHVVFTHLDHRVPFVRSRARSMVFQLLRSWTPGYDELQERSMERSRTSVKERIATLEKEIEEYYWKEDDTSEEVEPKMRWLCQKVLEFLDPLMPSLASHWGSLALEWGTSCSIRATAFRSLQIFRALMPRVKTADFALLLGRLSNTVSSADPNIQHFTSEMFLTLHAVISAQDKDPSLLPQMFWCIAACLSTTVESEFAQCLDLLETLLSRMNLDDPAMVDALHSQMPLEWKGPQCLQPTLLKGLRSSVTAAKTFKILQTLAMAQDTHFIDPSDGRLRDLYTVSLPWCFNAMDKQDSSLSSFAERVAQLAGQEGKTSIQRIMNSFSKSAFRTKDDFLRQSVSTLREHYGARNWTEIVTLLMGLVLNSETWLRTNAMQVVRVLFQHRETRNPVELLGSELLMPLLRLLETDLAPLALEVLEEPISMFGGPAAKHVLRMSMQMPNLLKSKEADSVTIVFGTPEESGWSIAQADTQREACRGNVMAVFDTCSVPTRPSRIDFEPEVEALASIKTPIANDPNGVVRNFQDLNSIFQNNELLQAQQTPVVPIPTRRLEARVAAILAKSTAPEFVTDIPQTPFIDVFRIGNGVDDGVVYEEESDDDSDSDSDADSFIFDSVTSPRRPPATNGFAYHQH</sequence>
<name>A0A4Y7TC89_COPMI</name>
<feature type="domain" description="Cell morphogenesis central region" evidence="4">
    <location>
        <begin position="1494"/>
        <end position="1673"/>
    </location>
</feature>
<evidence type="ECO:0000259" key="3">
    <source>
        <dbReference type="Pfam" id="PF14225"/>
    </source>
</evidence>
<feature type="region of interest" description="Disordered" evidence="1">
    <location>
        <begin position="115"/>
        <end position="245"/>
    </location>
</feature>
<dbReference type="InterPro" id="IPR025614">
    <property type="entry name" value="Cell_morpho_N"/>
</dbReference>
<feature type="compositionally biased region" description="Polar residues" evidence="1">
    <location>
        <begin position="142"/>
        <end position="155"/>
    </location>
</feature>
<evidence type="ECO:0000256" key="1">
    <source>
        <dbReference type="SAM" id="MobiDB-lite"/>
    </source>
</evidence>
<feature type="region of interest" description="Disordered" evidence="1">
    <location>
        <begin position="1"/>
        <end position="102"/>
    </location>
</feature>
<dbReference type="OrthoDB" id="6287725at2759"/>
<keyword evidence="6" id="KW-1185">Reference proteome</keyword>
<evidence type="ECO:0000259" key="2">
    <source>
        <dbReference type="Pfam" id="PF14222"/>
    </source>
</evidence>
<dbReference type="GO" id="GO:0005938">
    <property type="term" value="C:cell cortex"/>
    <property type="evidence" value="ECO:0007669"/>
    <property type="project" value="TreeGrafter"/>
</dbReference>
<accession>A0A4Y7TC89</accession>
<dbReference type="STRING" id="71717.A0A4Y7TC89"/>
<feature type="domain" description="Cell morphogenesis protein C-terminal" evidence="3">
    <location>
        <begin position="1971"/>
        <end position="2217"/>
    </location>
</feature>
<dbReference type="InterPro" id="IPR016024">
    <property type="entry name" value="ARM-type_fold"/>
</dbReference>
<dbReference type="PANTHER" id="PTHR12295:SF30">
    <property type="entry name" value="PROTEIN FURRY"/>
    <property type="match status" value="1"/>
</dbReference>
<feature type="compositionally biased region" description="Polar residues" evidence="1">
    <location>
        <begin position="166"/>
        <end position="176"/>
    </location>
</feature>
<dbReference type="Pfam" id="PF14222">
    <property type="entry name" value="MOR2-PAG1_N"/>
    <property type="match status" value="1"/>
</dbReference>
<dbReference type="EMBL" id="QPFP01000017">
    <property type="protein sequence ID" value="TEB31797.1"/>
    <property type="molecule type" value="Genomic_DNA"/>
</dbReference>
<protein>
    <recommendedName>
        <fullName evidence="7">Cell morphogenesis protein</fullName>
    </recommendedName>
</protein>
<gene>
    <name evidence="5" type="ORF">FA13DRAFT_1813630</name>
</gene>